<evidence type="ECO:0000256" key="8">
    <source>
        <dbReference type="ARBA" id="ARBA00023027"/>
    </source>
</evidence>
<comment type="pathway">
    <text evidence="10">Amino-acid biosynthesis; L-methionine biosynthesis via de novo pathway.</text>
</comment>
<keyword evidence="8" id="KW-0520">NAD</keyword>
<comment type="pathway">
    <text evidence="2 12">One-carbon metabolism; tetrahydrofolate interconversion.</text>
</comment>
<evidence type="ECO:0000256" key="12">
    <source>
        <dbReference type="RuleBase" id="RU003862"/>
    </source>
</evidence>
<evidence type="ECO:0000256" key="9">
    <source>
        <dbReference type="ARBA" id="ARBA00023167"/>
    </source>
</evidence>
<protein>
    <recommendedName>
        <fullName evidence="12">Methylenetetrahydrofolate reductase</fullName>
        <ecNumber evidence="12">1.5.1.54</ecNumber>
    </recommendedName>
</protein>
<evidence type="ECO:0000256" key="7">
    <source>
        <dbReference type="ARBA" id="ARBA00023002"/>
    </source>
</evidence>
<dbReference type="GO" id="GO:0009086">
    <property type="term" value="P:methionine biosynthetic process"/>
    <property type="evidence" value="ECO:0007669"/>
    <property type="project" value="UniProtKB-KW"/>
</dbReference>
<dbReference type="EC" id="1.5.1.54" evidence="12"/>
<dbReference type="Gene3D" id="3.20.20.220">
    <property type="match status" value="1"/>
</dbReference>
<dbReference type="NCBIfam" id="TIGR00676">
    <property type="entry name" value="fadh2"/>
    <property type="match status" value="1"/>
</dbReference>
<dbReference type="AlphaFoldDB" id="A0A368E313"/>
<dbReference type="GO" id="GO:0071949">
    <property type="term" value="F:FAD binding"/>
    <property type="evidence" value="ECO:0007669"/>
    <property type="project" value="TreeGrafter"/>
</dbReference>
<keyword evidence="7 12" id="KW-0560">Oxidoreductase</keyword>
<comment type="similarity">
    <text evidence="3 12">Belongs to the methylenetetrahydrofolate reductase family.</text>
</comment>
<dbReference type="InterPro" id="IPR029041">
    <property type="entry name" value="FAD-linked_oxidoreductase-like"/>
</dbReference>
<evidence type="ECO:0000256" key="3">
    <source>
        <dbReference type="ARBA" id="ARBA00006743"/>
    </source>
</evidence>
<dbReference type="InterPro" id="IPR003171">
    <property type="entry name" value="Mehydrof_redctse-like"/>
</dbReference>
<comment type="caution">
    <text evidence="13">The sequence shown here is derived from an EMBL/GenBank/DDBJ whole genome shotgun (WGS) entry which is preliminary data.</text>
</comment>
<evidence type="ECO:0000313" key="14">
    <source>
        <dbReference type="Proteomes" id="UP000252132"/>
    </source>
</evidence>
<evidence type="ECO:0000256" key="1">
    <source>
        <dbReference type="ARBA" id="ARBA00001974"/>
    </source>
</evidence>
<name>A0A368E313_9PROT</name>
<evidence type="ECO:0000256" key="10">
    <source>
        <dbReference type="ARBA" id="ARBA00034478"/>
    </source>
</evidence>
<dbReference type="PANTHER" id="PTHR45754:SF3">
    <property type="entry name" value="METHYLENETETRAHYDROFOLATE REDUCTASE (NADPH)"/>
    <property type="match status" value="1"/>
</dbReference>
<proteinExistence type="inferred from homology"/>
<evidence type="ECO:0000256" key="6">
    <source>
        <dbReference type="ARBA" id="ARBA00022827"/>
    </source>
</evidence>
<dbReference type="GO" id="GO:0005829">
    <property type="term" value="C:cytosol"/>
    <property type="evidence" value="ECO:0007669"/>
    <property type="project" value="InterPro"/>
</dbReference>
<dbReference type="Pfam" id="PF02219">
    <property type="entry name" value="MTHFR"/>
    <property type="match status" value="1"/>
</dbReference>
<gene>
    <name evidence="13" type="primary">metF</name>
    <name evidence="13" type="ORF">DBW69_00980</name>
</gene>
<dbReference type="GO" id="GO:0106312">
    <property type="term" value="F:methylenetetrahydrofolate reductase (NADH) activity"/>
    <property type="evidence" value="ECO:0007669"/>
    <property type="project" value="UniProtKB-EC"/>
</dbReference>
<comment type="catalytic activity">
    <reaction evidence="11">
        <text>(6S)-5-methyl-5,6,7,8-tetrahydrofolate + NAD(+) = (6R)-5,10-methylene-5,6,7,8-tetrahydrofolate + NADH + H(+)</text>
        <dbReference type="Rhea" id="RHEA:19821"/>
        <dbReference type="ChEBI" id="CHEBI:15378"/>
        <dbReference type="ChEBI" id="CHEBI:15636"/>
        <dbReference type="ChEBI" id="CHEBI:18608"/>
        <dbReference type="ChEBI" id="CHEBI:57540"/>
        <dbReference type="ChEBI" id="CHEBI:57945"/>
        <dbReference type="EC" id="1.5.1.54"/>
    </reaction>
    <physiologicalReaction direction="right-to-left" evidence="11">
        <dbReference type="Rhea" id="RHEA:19823"/>
    </physiologicalReaction>
</comment>
<dbReference type="PANTHER" id="PTHR45754">
    <property type="entry name" value="METHYLENETETRAHYDROFOLATE REDUCTASE"/>
    <property type="match status" value="1"/>
</dbReference>
<dbReference type="Proteomes" id="UP000252132">
    <property type="component" value="Unassembled WGS sequence"/>
</dbReference>
<dbReference type="SUPFAM" id="SSF51730">
    <property type="entry name" value="FAD-linked oxidoreductase"/>
    <property type="match status" value="1"/>
</dbReference>
<dbReference type="InterPro" id="IPR004620">
    <property type="entry name" value="MTHF_reductase_bac"/>
</dbReference>
<evidence type="ECO:0000256" key="5">
    <source>
        <dbReference type="ARBA" id="ARBA00022630"/>
    </source>
</evidence>
<comment type="cofactor">
    <cofactor evidence="1 12">
        <name>FAD</name>
        <dbReference type="ChEBI" id="CHEBI:57692"/>
    </cofactor>
</comment>
<dbReference type="CDD" id="cd00537">
    <property type="entry name" value="MTHFR"/>
    <property type="match status" value="1"/>
</dbReference>
<reference evidence="13 14" key="1">
    <citation type="journal article" date="2018" name="Microbiome">
        <title>Fine metagenomic profile of the Mediterranean stratified and mixed water columns revealed by assembly and recruitment.</title>
        <authorList>
            <person name="Haro-Moreno J.M."/>
            <person name="Lopez-Perez M."/>
            <person name="De La Torre J.R."/>
            <person name="Picazo A."/>
            <person name="Camacho A."/>
            <person name="Rodriguez-Valera F."/>
        </authorList>
    </citation>
    <scope>NUCLEOTIDE SEQUENCE [LARGE SCALE GENOMIC DNA]</scope>
    <source>
        <strain evidence="13">MED-G55</strain>
    </source>
</reference>
<dbReference type="GO" id="GO:0035999">
    <property type="term" value="P:tetrahydrofolate interconversion"/>
    <property type="evidence" value="ECO:0007669"/>
    <property type="project" value="UniProtKB-UniPathway"/>
</dbReference>
<keyword evidence="5 12" id="KW-0285">Flavoprotein</keyword>
<organism evidence="13 14">
    <name type="scientific">PS1 clade bacterium</name>
    <dbReference type="NCBI Taxonomy" id="2175152"/>
    <lineage>
        <taxon>Bacteria</taxon>
        <taxon>Pseudomonadati</taxon>
        <taxon>Pseudomonadota</taxon>
        <taxon>Alphaproteobacteria</taxon>
        <taxon>PS1 clade</taxon>
    </lineage>
</organism>
<keyword evidence="9" id="KW-0486">Methionine biosynthesis</keyword>
<dbReference type="UniPathway" id="UPA00193"/>
<evidence type="ECO:0000256" key="11">
    <source>
        <dbReference type="ARBA" id="ARBA00048628"/>
    </source>
</evidence>
<accession>A0A368E313</accession>
<evidence type="ECO:0000313" key="13">
    <source>
        <dbReference type="EMBL" id="RCL78274.1"/>
    </source>
</evidence>
<keyword evidence="4" id="KW-0028">Amino-acid biosynthesis</keyword>
<dbReference type="EMBL" id="QOQF01000002">
    <property type="protein sequence ID" value="RCL78274.1"/>
    <property type="molecule type" value="Genomic_DNA"/>
</dbReference>
<evidence type="ECO:0000256" key="2">
    <source>
        <dbReference type="ARBA" id="ARBA00004777"/>
    </source>
</evidence>
<keyword evidence="6 12" id="KW-0274">FAD</keyword>
<evidence type="ECO:0000256" key="4">
    <source>
        <dbReference type="ARBA" id="ARBA00022605"/>
    </source>
</evidence>
<sequence length="281" mass="30824">MTSISFEFFPPKSAEAEVKLWDVINELAAIKPDFVSITYGAGGSTRDRTHQCVKHLVTKTDLKPAAHLTCVAASKSEVDEVIEDYASAGVKHIVALRGDMPDMEAFSPHPDGYNGSVELVDALAQRGGFDITVSAYPEKHPESGDMQTDIDLLKAKIDAGATRAITQFVFDTEQHYRFRDVLADNQINIPVIPGIMPTTNFKGVLRMSEACGASVPIWMKSKFDGLDDDLESRRALAIKLATNQCRDLINSGFENLHFYTLNQVTVTKAVCKTLSLEKVGV</sequence>